<gene>
    <name evidence="3" type="ORF">GK091_11730</name>
</gene>
<name>A0A6M0IHB6_9BACT</name>
<organism evidence="3 4">
    <name type="scientific">Spirosoma agri</name>
    <dbReference type="NCBI Taxonomy" id="1987381"/>
    <lineage>
        <taxon>Bacteria</taxon>
        <taxon>Pseudomonadati</taxon>
        <taxon>Bacteroidota</taxon>
        <taxon>Cytophagia</taxon>
        <taxon>Cytophagales</taxon>
        <taxon>Cytophagaceae</taxon>
        <taxon>Spirosoma</taxon>
    </lineage>
</organism>
<evidence type="ECO:0000313" key="3">
    <source>
        <dbReference type="EMBL" id="NEU67554.1"/>
    </source>
</evidence>
<feature type="chain" id="PRO_5026685041" description="Lipoprotein" evidence="2">
    <location>
        <begin position="17"/>
        <end position="246"/>
    </location>
</feature>
<comment type="caution">
    <text evidence="3">The sequence shown here is derived from an EMBL/GenBank/DDBJ whole genome shotgun (WGS) entry which is preliminary data.</text>
</comment>
<feature type="signal peptide" evidence="2">
    <location>
        <begin position="1"/>
        <end position="16"/>
    </location>
</feature>
<evidence type="ECO:0008006" key="5">
    <source>
        <dbReference type="Google" id="ProtNLM"/>
    </source>
</evidence>
<reference evidence="3 4" key="1">
    <citation type="submission" date="2020-02" db="EMBL/GenBank/DDBJ databases">
        <title>Draft genome sequence of two Spirosoma agri KCTC 52727 and Spirosoma terrae KCTC 52035.</title>
        <authorList>
            <person name="Rojas J."/>
            <person name="Ambika Manirajan B."/>
            <person name="Ratering S."/>
            <person name="Suarez C."/>
            <person name="Schnell S."/>
        </authorList>
    </citation>
    <scope>NUCLEOTIDE SEQUENCE [LARGE SCALE GENOMIC DNA]</scope>
    <source>
        <strain evidence="3 4">KCTC 52727</strain>
    </source>
</reference>
<proteinExistence type="predicted"/>
<accession>A0A6M0IHB6</accession>
<dbReference type="Proteomes" id="UP000477386">
    <property type="component" value="Unassembled WGS sequence"/>
</dbReference>
<keyword evidence="4" id="KW-1185">Reference proteome</keyword>
<evidence type="ECO:0000313" key="4">
    <source>
        <dbReference type="Proteomes" id="UP000477386"/>
    </source>
</evidence>
<dbReference type="RefSeq" id="WP_164037763.1">
    <property type="nucleotide sequence ID" value="NZ_JAAGNZ010000001.1"/>
</dbReference>
<feature type="region of interest" description="Disordered" evidence="1">
    <location>
        <begin position="125"/>
        <end position="167"/>
    </location>
</feature>
<evidence type="ECO:0000256" key="2">
    <source>
        <dbReference type="SAM" id="SignalP"/>
    </source>
</evidence>
<sequence length="246" mass="26537">MKLKSLILAFPVLCFACGTSDSDSISDAAGTASPFLAKQVVGVNTLSVYGDYDKPCNILDEAYMRGAFSISEETELKEADEHNGCEFEWGGNKIALSFGGVKPFESIYTAEYMFDKMYQGKAGHSEAAAKPAPSVPMPAGTETAEPSEHETAAKSEPSKEIQGDSTGAMPLTKPAVSTTHFDAVKGVGDKAVWEPAEGTLHVLYNNHIINVTVETKDKAEVRKEHAQELADVLIEKIVAKEYARRL</sequence>
<protein>
    <recommendedName>
        <fullName evidence="5">Lipoprotein</fullName>
    </recommendedName>
</protein>
<dbReference type="AlphaFoldDB" id="A0A6M0IHB6"/>
<evidence type="ECO:0000256" key="1">
    <source>
        <dbReference type="SAM" id="MobiDB-lite"/>
    </source>
</evidence>
<feature type="compositionally biased region" description="Basic and acidic residues" evidence="1">
    <location>
        <begin position="146"/>
        <end position="162"/>
    </location>
</feature>
<keyword evidence="2" id="KW-0732">Signal</keyword>
<dbReference type="EMBL" id="JAAGNZ010000001">
    <property type="protein sequence ID" value="NEU67554.1"/>
    <property type="molecule type" value="Genomic_DNA"/>
</dbReference>